<evidence type="ECO:0000313" key="2">
    <source>
        <dbReference type="EMBL" id="KEQ94210.1"/>
    </source>
</evidence>
<dbReference type="GeneID" id="25366857"/>
<evidence type="ECO:0000313" key="3">
    <source>
        <dbReference type="Proteomes" id="UP000030641"/>
    </source>
</evidence>
<evidence type="ECO:0000259" key="1">
    <source>
        <dbReference type="PROSITE" id="PS50011"/>
    </source>
</evidence>
<dbReference type="Proteomes" id="UP000030641">
    <property type="component" value="Unassembled WGS sequence"/>
</dbReference>
<dbReference type="AlphaFoldDB" id="A0A074Y8Z5"/>
<dbReference type="InterPro" id="IPR011009">
    <property type="entry name" value="Kinase-like_dom_sf"/>
</dbReference>
<reference evidence="2 3" key="1">
    <citation type="journal article" date="2014" name="BMC Genomics">
        <title>Genome sequencing of four Aureobasidium pullulans varieties: biotechnological potential, stress tolerance, and description of new species.</title>
        <authorList>
            <person name="Gostin Ar C."/>
            <person name="Ohm R.A."/>
            <person name="Kogej T."/>
            <person name="Sonjak S."/>
            <person name="Turk M."/>
            <person name="Zajc J."/>
            <person name="Zalar P."/>
            <person name="Grube M."/>
            <person name="Sun H."/>
            <person name="Han J."/>
            <person name="Sharma A."/>
            <person name="Chiniquy J."/>
            <person name="Ngan C.Y."/>
            <person name="Lipzen A."/>
            <person name="Barry K."/>
            <person name="Grigoriev I.V."/>
            <person name="Gunde-Cimerman N."/>
        </authorList>
    </citation>
    <scope>NUCLEOTIDE SEQUENCE [LARGE SCALE GENOMIC DNA]</scope>
    <source>
        <strain evidence="2 3">EXF-2481</strain>
    </source>
</reference>
<keyword evidence="3" id="KW-1185">Reference proteome</keyword>
<dbReference type="InterPro" id="IPR000719">
    <property type="entry name" value="Prot_kinase_dom"/>
</dbReference>
<sequence length="361" mass="40689">MAAPGVDNSNNVRWMGGYFAGEGANGTCGYWIKVDQNERIIDRMVIKDTWDTASTKEPPEYQGIYQDLVNKGLDVSDFPGAALPSERFYKEAYIQGLLTDPSGVNTAYTVPLRGYKRFDETDDARGTHWRIYMDYMQAGDLHDVLVYNDFRADVNGVNRFIDIPVAEAFIWWIMECLANALIQMETVARNRPNARVQQDEAIVMLDLKPENILLDSIRGPHYPVYPKPMVADFGSAIITYLDDPDNEDKSASESTTAGYEAPEMFQLTEEDFGDDYDRYIEGPVHSYTNIWQIGRLVETLMRLGKKDPDGTLAANPIQISAIATNSITSSMHVKPKTPMIDTRRKISWIISTITHLSTTVV</sequence>
<dbReference type="GO" id="GO:0005524">
    <property type="term" value="F:ATP binding"/>
    <property type="evidence" value="ECO:0007669"/>
    <property type="project" value="InterPro"/>
</dbReference>
<gene>
    <name evidence="2" type="ORF">AUEXF2481DRAFT_41390</name>
</gene>
<proteinExistence type="predicted"/>
<dbReference type="OrthoDB" id="310217at2759"/>
<dbReference type="HOGENOM" id="CLU_767230_0_0_1"/>
<dbReference type="GO" id="GO:0004672">
    <property type="term" value="F:protein kinase activity"/>
    <property type="evidence" value="ECO:0007669"/>
    <property type="project" value="InterPro"/>
</dbReference>
<dbReference type="EMBL" id="KL584763">
    <property type="protein sequence ID" value="KEQ94210.1"/>
    <property type="molecule type" value="Genomic_DNA"/>
</dbReference>
<feature type="domain" description="Protein kinase" evidence="1">
    <location>
        <begin position="14"/>
        <end position="361"/>
    </location>
</feature>
<name>A0A074Y8Z5_AURSE</name>
<organism evidence="2 3">
    <name type="scientific">Aureobasidium subglaciale (strain EXF-2481)</name>
    <name type="common">Aureobasidium pullulans var. subglaciale</name>
    <dbReference type="NCBI Taxonomy" id="1043005"/>
    <lineage>
        <taxon>Eukaryota</taxon>
        <taxon>Fungi</taxon>
        <taxon>Dikarya</taxon>
        <taxon>Ascomycota</taxon>
        <taxon>Pezizomycotina</taxon>
        <taxon>Dothideomycetes</taxon>
        <taxon>Dothideomycetidae</taxon>
        <taxon>Dothideales</taxon>
        <taxon>Saccotheciaceae</taxon>
        <taxon>Aureobasidium</taxon>
    </lineage>
</organism>
<protein>
    <recommendedName>
        <fullName evidence="1">Protein kinase domain-containing protein</fullName>
    </recommendedName>
</protein>
<dbReference type="InParanoid" id="A0A074Y8Z5"/>
<dbReference type="SUPFAM" id="SSF56112">
    <property type="entry name" value="Protein kinase-like (PK-like)"/>
    <property type="match status" value="1"/>
</dbReference>
<dbReference type="PROSITE" id="PS50011">
    <property type="entry name" value="PROTEIN_KINASE_DOM"/>
    <property type="match status" value="1"/>
</dbReference>
<accession>A0A074Y8Z5</accession>
<dbReference type="Gene3D" id="1.10.510.10">
    <property type="entry name" value="Transferase(Phosphotransferase) domain 1"/>
    <property type="match status" value="1"/>
</dbReference>
<dbReference type="RefSeq" id="XP_013342594.1">
    <property type="nucleotide sequence ID" value="XM_013487140.1"/>
</dbReference>